<organism evidence="1 2">
    <name type="scientific">Alkalicoccobacillus porphyridii</name>
    <dbReference type="NCBI Taxonomy" id="2597270"/>
    <lineage>
        <taxon>Bacteria</taxon>
        <taxon>Bacillati</taxon>
        <taxon>Bacillota</taxon>
        <taxon>Bacilli</taxon>
        <taxon>Bacillales</taxon>
        <taxon>Bacillaceae</taxon>
        <taxon>Alkalicoccobacillus</taxon>
    </lineage>
</organism>
<dbReference type="GO" id="GO:0140315">
    <property type="term" value="F:iron ion sequestering activity"/>
    <property type="evidence" value="ECO:0007669"/>
    <property type="project" value="InterPro"/>
</dbReference>
<proteinExistence type="predicted"/>
<dbReference type="Proteomes" id="UP000318521">
    <property type="component" value="Unassembled WGS sequence"/>
</dbReference>
<gene>
    <name evidence="1" type="ORF">FN960_16415</name>
</gene>
<dbReference type="GO" id="GO:0004322">
    <property type="term" value="F:ferroxidase activity"/>
    <property type="evidence" value="ECO:0007669"/>
    <property type="project" value="InterPro"/>
</dbReference>
<protein>
    <submittedName>
        <fullName evidence="1">Uncharacterized protein</fullName>
    </submittedName>
</protein>
<sequence length="172" mass="20110">MEEILSKLHDLFAALRKDSKQYIEIVEPKLTHPNNDYERMFLRKALGFEKDRSAALKGLRKQLSSWLNQDSFTVPDPQDQLKLYADTQLEQYKLHLFLRQVEDTSTLSDDGQSKKIFSAILEKSEQFEKEFTTYLIELEQELMDKWPSEASTPQALNHSDKRRLSVGSLIEQ</sequence>
<dbReference type="GO" id="GO:0140737">
    <property type="term" value="C:encapsulin nanocompartment"/>
    <property type="evidence" value="ECO:0007669"/>
    <property type="project" value="InterPro"/>
</dbReference>
<dbReference type="Pfam" id="PF24309">
    <property type="entry name" value="IMEF_Flp"/>
    <property type="match status" value="1"/>
</dbReference>
<dbReference type="AlphaFoldDB" id="A0A553ZVQ3"/>
<evidence type="ECO:0000313" key="2">
    <source>
        <dbReference type="Proteomes" id="UP000318521"/>
    </source>
</evidence>
<name>A0A553ZVQ3_9BACI</name>
<keyword evidence="2" id="KW-1185">Reference proteome</keyword>
<comment type="caution">
    <text evidence="1">The sequence shown here is derived from an EMBL/GenBank/DDBJ whole genome shotgun (WGS) entry which is preliminary data.</text>
</comment>
<dbReference type="InterPro" id="IPR030909">
    <property type="entry name" value="IMEF_cargo"/>
</dbReference>
<dbReference type="RefSeq" id="WP_143849938.1">
    <property type="nucleotide sequence ID" value="NZ_VLXZ01000011.1"/>
</dbReference>
<reference evidence="1 2" key="1">
    <citation type="submission" date="2019-07" db="EMBL/GenBank/DDBJ databases">
        <authorList>
            <person name="Park Y.J."/>
            <person name="Jeong S.E."/>
            <person name="Jung H.S."/>
        </authorList>
    </citation>
    <scope>NUCLEOTIDE SEQUENCE [LARGE SCALE GENOMIC DNA]</scope>
    <source>
        <strain evidence="2">P16(2019)</strain>
    </source>
</reference>
<dbReference type="EMBL" id="VLXZ01000011">
    <property type="protein sequence ID" value="TSB45512.1"/>
    <property type="molecule type" value="Genomic_DNA"/>
</dbReference>
<evidence type="ECO:0000313" key="1">
    <source>
        <dbReference type="EMBL" id="TSB45512.1"/>
    </source>
</evidence>
<accession>A0A553ZVQ3</accession>
<dbReference type="OrthoDB" id="2855273at2"/>